<evidence type="ECO:0000313" key="3">
    <source>
        <dbReference type="WBParaSite" id="L893_g16024.t1"/>
    </source>
</evidence>
<feature type="region of interest" description="Disordered" evidence="1">
    <location>
        <begin position="43"/>
        <end position="88"/>
    </location>
</feature>
<proteinExistence type="predicted"/>
<name>A0A1I7YG06_9BILA</name>
<evidence type="ECO:0000256" key="1">
    <source>
        <dbReference type="SAM" id="MobiDB-lite"/>
    </source>
</evidence>
<dbReference type="WBParaSite" id="L893_g16024.t1">
    <property type="protein sequence ID" value="L893_g16024.t1"/>
    <property type="gene ID" value="L893_g16024"/>
</dbReference>
<dbReference type="AlphaFoldDB" id="A0A1I7YG06"/>
<accession>A0A1I7YG06</accession>
<evidence type="ECO:0000313" key="2">
    <source>
        <dbReference type="Proteomes" id="UP000095287"/>
    </source>
</evidence>
<organism evidence="2 3">
    <name type="scientific">Steinernema glaseri</name>
    <dbReference type="NCBI Taxonomy" id="37863"/>
    <lineage>
        <taxon>Eukaryota</taxon>
        <taxon>Metazoa</taxon>
        <taxon>Ecdysozoa</taxon>
        <taxon>Nematoda</taxon>
        <taxon>Chromadorea</taxon>
        <taxon>Rhabditida</taxon>
        <taxon>Tylenchina</taxon>
        <taxon>Panagrolaimomorpha</taxon>
        <taxon>Strongyloidoidea</taxon>
        <taxon>Steinernematidae</taxon>
        <taxon>Steinernema</taxon>
    </lineage>
</organism>
<reference evidence="3" key="1">
    <citation type="submission" date="2016-11" db="UniProtKB">
        <authorList>
            <consortium name="WormBaseParasite"/>
        </authorList>
    </citation>
    <scope>IDENTIFICATION</scope>
</reference>
<protein>
    <submittedName>
        <fullName evidence="3">PE-PGRS family protein</fullName>
    </submittedName>
</protein>
<keyword evidence="2" id="KW-1185">Reference proteome</keyword>
<dbReference type="Proteomes" id="UP000095287">
    <property type="component" value="Unplaced"/>
</dbReference>
<sequence length="795" mass="84113">MPPALKVVALPPPWSTSSVLARFDIDVARRRHQPPAHVLHEQPHALAGTGQQPLADRQARMPGAAQRQVFTGRDMGRARGGQGDARRAGQHQGLGHLVLIARLLRLHLARLLAKAVLLLAGGGQAFGGFGQVLVVLGFVMPGLGGQQQARRRTDRPMPVGAQFETLATRLAARGARMGQVAQVDRTGAMVAAQRDADLAGGVVDAQLVAAAALVFLALDRGQGLEVGQPATGDQRLVGVAFQKGDQHLHADTRQRDGAEAALAGPAGGHAHPAGGLVVRLAFAVPEELHLDPAVLVAIDLFAFRAGHYSTLRTQHFGLGMLQRRPIRHVPRRGAEAVAIALHFGEQPQVVPGRVGVLGQAQKMPADQARLVAAALGQAVVAAVALQGAGGQVRRSTAVGVAFKLDARFGEVVVAPRGAAGARGQAQAEALDHRHVGHQSGVLLVGHRGQCGEYGLVVAEHQRMALRAVLEVVVDALLLAQAMDEVQVGLVVLHAVHPLGVDRAEHEAVVAGEDAVLFEHLGDDLRHRLVLEDALVDAVCQVRQLRAQHQPVARQAPPGLALRGAVDQPVNAAAAGRQLQEGERVQEGFEVQRRPFTDQLQFEFERLAERFAPAERQHLKVAVDPVQGQGDLAVGEVHVFKVGEVRVGRVLAVVHVVLDVDDDRVFELGGEIVLLGAGRRGAVPVDDDFGQALAGGQRGQQQGRGLVEDLGDDHRLVHALAGRLTGLRVARDDHFVVEALDHDLVFVAFLVGVADRIGGEGTGGDQALFGAESEAEQAKNAVRLQGDTSRPVPTEI</sequence>